<dbReference type="RefSeq" id="WP_188974115.1">
    <property type="nucleotide sequence ID" value="NZ_BMOL01000025.1"/>
</dbReference>
<name>A0ABQ2GFT2_9DEIO</name>
<dbReference type="SUPFAM" id="SSF47413">
    <property type="entry name" value="lambda repressor-like DNA-binding domains"/>
    <property type="match status" value="1"/>
</dbReference>
<dbReference type="Gene3D" id="1.10.260.40">
    <property type="entry name" value="lambda repressor-like DNA-binding domains"/>
    <property type="match status" value="1"/>
</dbReference>
<dbReference type="EMBL" id="BMOL01000025">
    <property type="protein sequence ID" value="GGL92964.1"/>
    <property type="molecule type" value="Genomic_DNA"/>
</dbReference>
<keyword evidence="2" id="KW-1185">Reference proteome</keyword>
<organism evidence="1 2">
    <name type="scientific">Deinococcus aerolatus</name>
    <dbReference type="NCBI Taxonomy" id="522487"/>
    <lineage>
        <taxon>Bacteria</taxon>
        <taxon>Thermotogati</taxon>
        <taxon>Deinococcota</taxon>
        <taxon>Deinococci</taxon>
        <taxon>Deinococcales</taxon>
        <taxon>Deinococcaceae</taxon>
        <taxon>Deinococcus</taxon>
    </lineage>
</organism>
<accession>A0ABQ2GFT2</accession>
<dbReference type="CDD" id="cd00093">
    <property type="entry name" value="HTH_XRE"/>
    <property type="match status" value="1"/>
</dbReference>
<dbReference type="Pfam" id="PF13560">
    <property type="entry name" value="HTH_31"/>
    <property type="match status" value="1"/>
</dbReference>
<evidence type="ECO:0008006" key="3">
    <source>
        <dbReference type="Google" id="ProtNLM"/>
    </source>
</evidence>
<reference evidence="2" key="1">
    <citation type="journal article" date="2019" name="Int. J. Syst. Evol. Microbiol.">
        <title>The Global Catalogue of Microorganisms (GCM) 10K type strain sequencing project: providing services to taxonomists for standard genome sequencing and annotation.</title>
        <authorList>
            <consortium name="The Broad Institute Genomics Platform"/>
            <consortium name="The Broad Institute Genome Sequencing Center for Infectious Disease"/>
            <person name="Wu L."/>
            <person name="Ma J."/>
        </authorList>
    </citation>
    <scope>NUCLEOTIDE SEQUENCE [LARGE SCALE GENOMIC DNA]</scope>
    <source>
        <strain evidence="2">JCM 15442</strain>
    </source>
</reference>
<dbReference type="Proteomes" id="UP000639973">
    <property type="component" value="Unassembled WGS sequence"/>
</dbReference>
<dbReference type="InterPro" id="IPR001387">
    <property type="entry name" value="Cro/C1-type_HTH"/>
</dbReference>
<gene>
    <name evidence="1" type="ORF">GCM10010840_33810</name>
</gene>
<proteinExistence type="predicted"/>
<dbReference type="InterPro" id="IPR010982">
    <property type="entry name" value="Lambda_DNA-bd_dom_sf"/>
</dbReference>
<evidence type="ECO:0000313" key="1">
    <source>
        <dbReference type="EMBL" id="GGL92964.1"/>
    </source>
</evidence>
<evidence type="ECO:0000313" key="2">
    <source>
        <dbReference type="Proteomes" id="UP000639973"/>
    </source>
</evidence>
<comment type="caution">
    <text evidence="1">The sequence shown here is derived from an EMBL/GenBank/DDBJ whole genome shotgun (WGS) entry which is preliminary data.</text>
</comment>
<protein>
    <recommendedName>
        <fullName evidence="3">Helix-turn-helix</fullName>
    </recommendedName>
</protein>
<sequence length="81" mass="9425">MARYIAGRIDWDRFRTDLRRYQRQQDLNNAQLARQLHVSAAALTRYHTGERLPSSEVFAFSLLLMGRELRDYVVGWPGATA</sequence>